<dbReference type="EMBL" id="DSVI01000018">
    <property type="protein sequence ID" value="HGT48583.1"/>
    <property type="molecule type" value="Genomic_DNA"/>
</dbReference>
<dbReference type="Gene3D" id="3.10.580.10">
    <property type="entry name" value="CBS-domain"/>
    <property type="match status" value="1"/>
</dbReference>
<evidence type="ECO:0000259" key="5">
    <source>
        <dbReference type="PROSITE" id="PS51371"/>
    </source>
</evidence>
<reference evidence="6" key="1">
    <citation type="journal article" date="2020" name="mSystems">
        <title>Genome- and Community-Level Interaction Insights into Carbon Utilization and Element Cycling Functions of Hydrothermarchaeota in Hydrothermal Sediment.</title>
        <authorList>
            <person name="Zhou Z."/>
            <person name="Liu Y."/>
            <person name="Xu W."/>
            <person name="Pan J."/>
            <person name="Luo Z.H."/>
            <person name="Li M."/>
        </authorList>
    </citation>
    <scope>NUCLEOTIDE SEQUENCE [LARGE SCALE GENOMIC DNA]</scope>
    <source>
        <strain evidence="6">SpSt-500</strain>
    </source>
</reference>
<dbReference type="GO" id="GO:0006535">
    <property type="term" value="P:cysteine biosynthetic process from serine"/>
    <property type="evidence" value="ECO:0007669"/>
    <property type="project" value="InterPro"/>
</dbReference>
<feature type="domain" description="CBS" evidence="5">
    <location>
        <begin position="336"/>
        <end position="400"/>
    </location>
</feature>
<name>A0A832DIF8_9BACT</name>
<dbReference type="InterPro" id="IPR000644">
    <property type="entry name" value="CBS_dom"/>
</dbReference>
<organism evidence="6">
    <name type="scientific">Ignavibacterium album</name>
    <dbReference type="NCBI Taxonomy" id="591197"/>
    <lineage>
        <taxon>Bacteria</taxon>
        <taxon>Pseudomonadati</taxon>
        <taxon>Ignavibacteriota</taxon>
        <taxon>Ignavibacteria</taxon>
        <taxon>Ignavibacteriales</taxon>
        <taxon>Ignavibacteriaceae</taxon>
        <taxon>Ignavibacterium</taxon>
    </lineage>
</organism>
<accession>A0A832DIF8</accession>
<dbReference type="InterPro" id="IPR050214">
    <property type="entry name" value="Cys_Synth/Cystath_Beta-Synth"/>
</dbReference>
<dbReference type="InterPro" id="IPR036052">
    <property type="entry name" value="TrpB-like_PALP_sf"/>
</dbReference>
<comment type="cofactor">
    <cofactor evidence="1">
        <name>pyridoxal 5'-phosphate</name>
        <dbReference type="ChEBI" id="CHEBI:597326"/>
    </cofactor>
</comment>
<dbReference type="AlphaFoldDB" id="A0A832DIF8"/>
<dbReference type="InterPro" id="IPR001926">
    <property type="entry name" value="TrpB-like_PALP"/>
</dbReference>
<dbReference type="GO" id="GO:0016765">
    <property type="term" value="F:transferase activity, transferring alkyl or aryl (other than methyl) groups"/>
    <property type="evidence" value="ECO:0007669"/>
    <property type="project" value="UniProtKB-ARBA"/>
</dbReference>
<proteinExistence type="inferred from homology"/>
<evidence type="ECO:0000256" key="1">
    <source>
        <dbReference type="ARBA" id="ARBA00001933"/>
    </source>
</evidence>
<dbReference type="SUPFAM" id="SSF54631">
    <property type="entry name" value="CBS-domain pair"/>
    <property type="match status" value="1"/>
</dbReference>
<gene>
    <name evidence="6" type="ORF">ENS56_11140</name>
</gene>
<dbReference type="FunFam" id="3.40.50.1100:FF:000003">
    <property type="entry name" value="Cystathionine beta-synthase"/>
    <property type="match status" value="1"/>
</dbReference>
<evidence type="ECO:0000256" key="2">
    <source>
        <dbReference type="ARBA" id="ARBA00007103"/>
    </source>
</evidence>
<comment type="similarity">
    <text evidence="2">Belongs to the cysteine synthase/cystathionine beta-synthase family.</text>
</comment>
<dbReference type="PROSITE" id="PS00901">
    <property type="entry name" value="CYS_SYNTHASE"/>
    <property type="match status" value="1"/>
</dbReference>
<dbReference type="SUPFAM" id="SSF53686">
    <property type="entry name" value="Tryptophan synthase beta subunit-like PLP-dependent enzymes"/>
    <property type="match status" value="1"/>
</dbReference>
<evidence type="ECO:0000313" key="6">
    <source>
        <dbReference type="EMBL" id="HGT48583.1"/>
    </source>
</evidence>
<dbReference type="InterPro" id="IPR046342">
    <property type="entry name" value="CBS_dom_sf"/>
</dbReference>
<dbReference type="PROSITE" id="PS51371">
    <property type="entry name" value="CBS"/>
    <property type="match status" value="1"/>
</dbReference>
<dbReference type="CDD" id="cd01561">
    <property type="entry name" value="CBS_like"/>
    <property type="match status" value="1"/>
</dbReference>
<keyword evidence="3" id="KW-0663">Pyridoxal phosphate</keyword>
<dbReference type="InterPro" id="IPR001216">
    <property type="entry name" value="P-phosphate_BS"/>
</dbReference>
<dbReference type="Gene3D" id="3.40.50.1100">
    <property type="match status" value="2"/>
</dbReference>
<dbReference type="PANTHER" id="PTHR10314">
    <property type="entry name" value="CYSTATHIONINE BETA-SYNTHASE"/>
    <property type="match status" value="1"/>
</dbReference>
<dbReference type="Pfam" id="PF00291">
    <property type="entry name" value="PALP"/>
    <property type="match status" value="1"/>
</dbReference>
<dbReference type="FunFam" id="3.40.50.1100:FF:000118">
    <property type="entry name" value="Related to CYS4-cystathionine beta-synthase"/>
    <property type="match status" value="1"/>
</dbReference>
<protein>
    <submittedName>
        <fullName evidence="6">Pyridoxal-phosphate dependent enzyme</fullName>
    </submittedName>
</protein>
<comment type="caution">
    <text evidence="6">The sequence shown here is derived from an EMBL/GenBank/DDBJ whole genome shotgun (WGS) entry which is preliminary data.</text>
</comment>
<evidence type="ECO:0000256" key="3">
    <source>
        <dbReference type="ARBA" id="ARBA00022898"/>
    </source>
</evidence>
<keyword evidence="4" id="KW-0129">CBS domain</keyword>
<dbReference type="Pfam" id="PF00571">
    <property type="entry name" value="CBS"/>
    <property type="match status" value="2"/>
</dbReference>
<evidence type="ECO:0000256" key="4">
    <source>
        <dbReference type="PROSITE-ProRule" id="PRU00703"/>
    </source>
</evidence>
<sequence length="453" mass="50401">MEYKNNILEQIGNTPLIKLNKINKELKPQIFAKLESANPGGSVKDRIGLAMIEDAEKRGELKPGGTIIEATSGNTGIGLALTAAVKGYKCIFVVTDKVSQEKINYLKALGAEVVVVSRFVDPDAPDYYVNVAKRLHKEIPNSFFAYQYSNPSNPEMHYRTTGPEIWRQTEGKITHFVSSIGTGGTISGTGRFLKEKNPDIQVIAADPLGSIFKHYKETGELIKGTPYLVEGIGQDCLPANVHFQYIDKIYNISDKESFAAARRLTLEEGIFCGGSTGTIVHVTLEIAKDLTEKDVIVFIVCDTGERYLSKMHNEEWLRQNRMLDPEIRILRDLSDIKKQKGYEEIVSVKETDSVKDALELISKTGYSNIPVLKGRQSVGTIKESKLLLKLVEDPTLYNATVKSVMEESLPILDAKTEISEVKNVLKEHSAILVSDFGLITDIITRYDLINLDK</sequence>
<dbReference type="SMART" id="SM00116">
    <property type="entry name" value="CBS"/>
    <property type="match status" value="2"/>
</dbReference>